<feature type="transmembrane region" description="Helical" evidence="5">
    <location>
        <begin position="72"/>
        <end position="94"/>
    </location>
</feature>
<evidence type="ECO:0000256" key="1">
    <source>
        <dbReference type="ARBA" id="ARBA00004141"/>
    </source>
</evidence>
<dbReference type="GO" id="GO:0005886">
    <property type="term" value="C:plasma membrane"/>
    <property type="evidence" value="ECO:0007669"/>
    <property type="project" value="UniProtKB-SubCell"/>
</dbReference>
<feature type="transmembrane region" description="Helical" evidence="5">
    <location>
        <begin position="266"/>
        <end position="288"/>
    </location>
</feature>
<dbReference type="AlphaFoldDB" id="A0A1G9KD09"/>
<feature type="transmembrane region" description="Helical" evidence="5">
    <location>
        <begin position="165"/>
        <end position="183"/>
    </location>
</feature>
<organism evidence="6 7">
    <name type="scientific">Streptococcus equinus</name>
    <name type="common">Streptococcus bovis</name>
    <dbReference type="NCBI Taxonomy" id="1335"/>
    <lineage>
        <taxon>Bacteria</taxon>
        <taxon>Bacillati</taxon>
        <taxon>Bacillota</taxon>
        <taxon>Bacilli</taxon>
        <taxon>Lactobacillales</taxon>
        <taxon>Streptococcaceae</taxon>
        <taxon>Streptococcus</taxon>
    </lineage>
</organism>
<sequence>MLKNPDYLNRVIFVFTNFEKLLIIETMTNELILRLIQLFLVFLIIWVLGNIFLHAKKNKINLKEKFWTGLWIGYFTDLLDTLGIGTFATSTALFKATKLVKDDKQIPATLSTAHVIPVMIEALCFITIVKVELPTLLTMAAASFAGAFVGTRITKNWPTQKVQRVLGTLLIVAAIIMGYRMIANPGAGVGDSVHGLHGIWLMIGVVFNFTVGILMTMGLGNYAPELIFFSLLGINPSVALPVMMLDAAVIMSASTTDFIKSGRVNWPGVLGIIVGGSLGVLTAAFFLSQLDINKFKVLIIFIAIFTGTSLLRSSAIKR</sequence>
<dbReference type="InterPro" id="IPR002781">
    <property type="entry name" value="TM_pro_TauE-like"/>
</dbReference>
<evidence type="ECO:0000256" key="2">
    <source>
        <dbReference type="ARBA" id="ARBA00022692"/>
    </source>
</evidence>
<feature type="transmembrane region" description="Helical" evidence="5">
    <location>
        <begin position="295"/>
        <end position="315"/>
    </location>
</feature>
<feature type="transmembrane region" description="Helical" evidence="5">
    <location>
        <begin position="135"/>
        <end position="153"/>
    </location>
</feature>
<gene>
    <name evidence="6" type="ORF">SAMN05216400_0773</name>
</gene>
<dbReference type="Pfam" id="PF01925">
    <property type="entry name" value="TauE"/>
    <property type="match status" value="1"/>
</dbReference>
<dbReference type="Proteomes" id="UP000183162">
    <property type="component" value="Unassembled WGS sequence"/>
</dbReference>
<keyword evidence="3 5" id="KW-1133">Transmembrane helix</keyword>
<keyword evidence="4 5" id="KW-0472">Membrane</keyword>
<evidence type="ECO:0000256" key="3">
    <source>
        <dbReference type="ARBA" id="ARBA00022989"/>
    </source>
</evidence>
<comment type="subcellular location">
    <subcellularLocation>
        <location evidence="5">Cell membrane</location>
        <topology evidence="5">Multi-pass membrane protein</topology>
    </subcellularLocation>
    <subcellularLocation>
        <location evidence="1">Membrane</location>
        <topology evidence="1">Multi-pass membrane protein</topology>
    </subcellularLocation>
</comment>
<evidence type="ECO:0000313" key="6">
    <source>
        <dbReference type="EMBL" id="SDL47193.1"/>
    </source>
</evidence>
<reference evidence="6 7" key="1">
    <citation type="submission" date="2016-10" db="EMBL/GenBank/DDBJ databases">
        <authorList>
            <person name="de Groot N.N."/>
        </authorList>
    </citation>
    <scope>NUCLEOTIDE SEQUENCE [LARGE SCALE GENOMIC DNA]</scope>
    <source>
        <strain evidence="6 7">Sb09</strain>
    </source>
</reference>
<dbReference type="PANTHER" id="PTHR43483:SF3">
    <property type="entry name" value="MEMBRANE TRANSPORTER PROTEIN HI_0806-RELATED"/>
    <property type="match status" value="1"/>
</dbReference>
<accession>A0A1G9KD09</accession>
<feature type="transmembrane region" description="Helical" evidence="5">
    <location>
        <begin position="226"/>
        <end position="254"/>
    </location>
</feature>
<protein>
    <recommendedName>
        <fullName evidence="5">Probable membrane transporter protein</fullName>
    </recommendedName>
</protein>
<keyword evidence="5" id="KW-1003">Cell membrane</keyword>
<comment type="similarity">
    <text evidence="5">Belongs to the 4-toluene sulfonate uptake permease (TSUP) (TC 2.A.102) family.</text>
</comment>
<name>A0A1G9KD09_STREI</name>
<evidence type="ECO:0000256" key="4">
    <source>
        <dbReference type="ARBA" id="ARBA00023136"/>
    </source>
</evidence>
<evidence type="ECO:0000313" key="7">
    <source>
        <dbReference type="Proteomes" id="UP000183162"/>
    </source>
</evidence>
<dbReference type="EMBL" id="FNGX01000002">
    <property type="protein sequence ID" value="SDL47193.1"/>
    <property type="molecule type" value="Genomic_DNA"/>
</dbReference>
<feature type="transmembrane region" description="Helical" evidence="5">
    <location>
        <begin position="195"/>
        <end position="214"/>
    </location>
</feature>
<feature type="transmembrane region" description="Helical" evidence="5">
    <location>
        <begin position="31"/>
        <end position="52"/>
    </location>
</feature>
<proteinExistence type="inferred from homology"/>
<evidence type="ECO:0000256" key="5">
    <source>
        <dbReference type="RuleBase" id="RU363041"/>
    </source>
</evidence>
<keyword evidence="2 5" id="KW-0812">Transmembrane</keyword>
<dbReference type="PANTHER" id="PTHR43483">
    <property type="entry name" value="MEMBRANE TRANSPORTER PROTEIN HI_0806-RELATED"/>
    <property type="match status" value="1"/>
</dbReference>